<gene>
    <name evidence="2" type="ORF">ACRB68_45040</name>
</gene>
<evidence type="ECO:0008006" key="4">
    <source>
        <dbReference type="Google" id="ProtNLM"/>
    </source>
</evidence>
<evidence type="ECO:0000256" key="1">
    <source>
        <dbReference type="SAM" id="Phobius"/>
    </source>
</evidence>
<dbReference type="OrthoDB" id="4466486at2"/>
<accession>A0A7K0BZA4</accession>
<proteinExistence type="predicted"/>
<dbReference type="EMBL" id="WEGH01000003">
    <property type="protein sequence ID" value="MQY06416.1"/>
    <property type="molecule type" value="Genomic_DNA"/>
</dbReference>
<name>A0A7K0BZA4_9ACTN</name>
<keyword evidence="3" id="KW-1185">Reference proteome</keyword>
<dbReference type="RefSeq" id="WP_153535650.1">
    <property type="nucleotide sequence ID" value="NZ_WEGH01000003.1"/>
</dbReference>
<keyword evidence="1" id="KW-1133">Transmembrane helix</keyword>
<feature type="transmembrane region" description="Helical" evidence="1">
    <location>
        <begin position="12"/>
        <end position="34"/>
    </location>
</feature>
<feature type="transmembrane region" description="Helical" evidence="1">
    <location>
        <begin position="67"/>
        <end position="88"/>
    </location>
</feature>
<sequence>MNIDFNAEPTFSWYVLLLAFAGVVMVVMAALGGGQGAGMRVLNGLFGVGFLGYAFYLAFIFEGGSYVLFFKAFILPVLLLINFVRTLLGRRSASA</sequence>
<dbReference type="Proteomes" id="UP000487268">
    <property type="component" value="Unassembled WGS sequence"/>
</dbReference>
<keyword evidence="1" id="KW-0812">Transmembrane</keyword>
<organism evidence="2 3">
    <name type="scientific">Actinomadura macrotermitis</name>
    <dbReference type="NCBI Taxonomy" id="2585200"/>
    <lineage>
        <taxon>Bacteria</taxon>
        <taxon>Bacillati</taxon>
        <taxon>Actinomycetota</taxon>
        <taxon>Actinomycetes</taxon>
        <taxon>Streptosporangiales</taxon>
        <taxon>Thermomonosporaceae</taxon>
        <taxon>Actinomadura</taxon>
    </lineage>
</organism>
<reference evidence="2 3" key="1">
    <citation type="submission" date="2019-10" db="EMBL/GenBank/DDBJ databases">
        <title>Actinomadura rubteroloni sp. nov. and Actinomadura macrotermitis sp. nov., isolated from the gut of fungus growing-termite Macrotermes natalensis.</title>
        <authorList>
            <person name="Benndorf R."/>
            <person name="Martin K."/>
            <person name="Kuefner M."/>
            <person name="De Beer W."/>
            <person name="Kaster A.-K."/>
            <person name="Vollmers J."/>
            <person name="Poulsen M."/>
            <person name="Beemelmanns C."/>
        </authorList>
    </citation>
    <scope>NUCLEOTIDE SEQUENCE [LARGE SCALE GENOMIC DNA]</scope>
    <source>
        <strain evidence="2 3">RB68</strain>
    </source>
</reference>
<feature type="transmembrane region" description="Helical" evidence="1">
    <location>
        <begin position="41"/>
        <end position="61"/>
    </location>
</feature>
<comment type="caution">
    <text evidence="2">The sequence shown here is derived from an EMBL/GenBank/DDBJ whole genome shotgun (WGS) entry which is preliminary data.</text>
</comment>
<evidence type="ECO:0000313" key="3">
    <source>
        <dbReference type="Proteomes" id="UP000487268"/>
    </source>
</evidence>
<protein>
    <recommendedName>
        <fullName evidence="4">Integral membrane protein</fullName>
    </recommendedName>
</protein>
<keyword evidence="1" id="KW-0472">Membrane</keyword>
<dbReference type="AlphaFoldDB" id="A0A7K0BZA4"/>
<evidence type="ECO:0000313" key="2">
    <source>
        <dbReference type="EMBL" id="MQY06416.1"/>
    </source>
</evidence>